<organism evidence="1 2">
    <name type="scientific">Piromyces finnis</name>
    <dbReference type="NCBI Taxonomy" id="1754191"/>
    <lineage>
        <taxon>Eukaryota</taxon>
        <taxon>Fungi</taxon>
        <taxon>Fungi incertae sedis</taxon>
        <taxon>Chytridiomycota</taxon>
        <taxon>Chytridiomycota incertae sedis</taxon>
        <taxon>Neocallimastigomycetes</taxon>
        <taxon>Neocallimastigales</taxon>
        <taxon>Neocallimastigaceae</taxon>
        <taxon>Piromyces</taxon>
    </lineage>
</organism>
<sequence length="223" mass="26215">YLTTNYTIDFIKNIKLQKCFSNLDCPHYSNGCYLPLNIFNRTIRNSNVETNLYDKDSLLNNNIYGYCLFSFLCPENEQQNNKDGNLNCYVTFNGKEEEKEFNNDFIYSNELLVNSLDYPLKKSFFKNNITSPYYCTNESLKYHYCPKKNEIHCLDNTNCLTQVCEGNQCLKSNKFTMYNCKPRVTEETLFTDTIGTTECKKLNQELSQHPFECLSNFTYKNIC</sequence>
<gene>
    <name evidence="1" type="ORF">BCR36DRAFT_241656</name>
</gene>
<evidence type="ECO:0000313" key="1">
    <source>
        <dbReference type="EMBL" id="ORX43249.1"/>
    </source>
</evidence>
<proteinExistence type="predicted"/>
<name>A0A1Y1UYA7_9FUNG</name>
<protein>
    <submittedName>
        <fullName evidence="1">Uncharacterized protein</fullName>
    </submittedName>
</protein>
<evidence type="ECO:0000313" key="2">
    <source>
        <dbReference type="Proteomes" id="UP000193719"/>
    </source>
</evidence>
<feature type="non-terminal residue" evidence="1">
    <location>
        <position position="1"/>
    </location>
</feature>
<dbReference type="Proteomes" id="UP000193719">
    <property type="component" value="Unassembled WGS sequence"/>
</dbReference>
<reference evidence="1 2" key="2">
    <citation type="submission" date="2016-08" db="EMBL/GenBank/DDBJ databases">
        <title>Pervasive Adenine N6-methylation of Active Genes in Fungi.</title>
        <authorList>
            <consortium name="DOE Joint Genome Institute"/>
            <person name="Mondo S.J."/>
            <person name="Dannebaum R.O."/>
            <person name="Kuo R.C."/>
            <person name="Labutti K."/>
            <person name="Haridas S."/>
            <person name="Kuo A."/>
            <person name="Salamov A."/>
            <person name="Ahrendt S.R."/>
            <person name="Lipzen A."/>
            <person name="Sullivan W."/>
            <person name="Andreopoulos W.B."/>
            <person name="Clum A."/>
            <person name="Lindquist E."/>
            <person name="Daum C."/>
            <person name="Ramamoorthy G.K."/>
            <person name="Gryganskyi A."/>
            <person name="Culley D."/>
            <person name="Magnuson J.K."/>
            <person name="James T.Y."/>
            <person name="O'Malley M.A."/>
            <person name="Stajich J.E."/>
            <person name="Spatafora J.W."/>
            <person name="Visel A."/>
            <person name="Grigoriev I.V."/>
        </authorList>
    </citation>
    <scope>NUCLEOTIDE SEQUENCE [LARGE SCALE GENOMIC DNA]</scope>
    <source>
        <strain evidence="2">finn</strain>
    </source>
</reference>
<dbReference type="EMBL" id="MCFH01000054">
    <property type="protein sequence ID" value="ORX43249.1"/>
    <property type="molecule type" value="Genomic_DNA"/>
</dbReference>
<dbReference type="AlphaFoldDB" id="A0A1Y1UYA7"/>
<feature type="non-terminal residue" evidence="1">
    <location>
        <position position="223"/>
    </location>
</feature>
<keyword evidence="2" id="KW-1185">Reference proteome</keyword>
<accession>A0A1Y1UYA7</accession>
<dbReference type="OrthoDB" id="10511791at2759"/>
<reference evidence="1 2" key="1">
    <citation type="submission" date="2016-08" db="EMBL/GenBank/DDBJ databases">
        <title>Genomes of anaerobic fungi encode conserved fungal cellulosomes for biomass hydrolysis.</title>
        <authorList>
            <consortium name="DOE Joint Genome Institute"/>
            <person name="Haitjema C.H."/>
            <person name="Gilmore S.P."/>
            <person name="Henske J.K."/>
            <person name="Solomon K.V."/>
            <person name="De Groot R."/>
            <person name="Kuo A."/>
            <person name="Mondo S.J."/>
            <person name="Salamov A.A."/>
            <person name="Labutti K."/>
            <person name="Zhao Z."/>
            <person name="Chiniquy J."/>
            <person name="Barry K."/>
            <person name="Brewer H.M."/>
            <person name="Purvine S.O."/>
            <person name="Wright A.T."/>
            <person name="Boxma B."/>
            <person name="Van Alen T."/>
            <person name="Hackstein J.H."/>
            <person name="Baker S.E."/>
            <person name="Grigoriev I.V."/>
            <person name="O'Malley M.A."/>
        </authorList>
    </citation>
    <scope>NUCLEOTIDE SEQUENCE [LARGE SCALE GENOMIC DNA]</scope>
    <source>
        <strain evidence="2">finn</strain>
    </source>
</reference>
<comment type="caution">
    <text evidence="1">The sequence shown here is derived from an EMBL/GenBank/DDBJ whole genome shotgun (WGS) entry which is preliminary data.</text>
</comment>